<reference evidence="3 4" key="1">
    <citation type="journal article" date="2012" name="BMC Genomics">
        <title>Comparative genomics of bacteria in the genus Providencia isolated from wild Drosophila melanogaster.</title>
        <authorList>
            <person name="Galac M.R."/>
            <person name="Lazzaro B.P."/>
        </authorList>
    </citation>
    <scope>NUCLEOTIDE SEQUENCE [LARGE SCALE GENOMIC DNA]</scope>
    <source>
        <strain evidence="3 4">DSM 19967</strain>
    </source>
</reference>
<feature type="domain" description="Phage tail protein C-terminal" evidence="2">
    <location>
        <begin position="129"/>
        <end position="291"/>
    </location>
</feature>
<dbReference type="InterPro" id="IPR058008">
    <property type="entry name" value="Gp26_C"/>
</dbReference>
<dbReference type="Proteomes" id="UP000010290">
    <property type="component" value="Chromosome"/>
</dbReference>
<proteinExistence type="predicted"/>
<dbReference type="HOGENOM" id="CLU_021904_0_0_6"/>
<evidence type="ECO:0000259" key="2">
    <source>
        <dbReference type="Pfam" id="PF25670"/>
    </source>
</evidence>
<dbReference type="PATRIC" id="fig|1141660.3.peg.2465"/>
<dbReference type="EMBL" id="AKKN01000010">
    <property type="protein sequence ID" value="EKT55765.1"/>
    <property type="molecule type" value="Genomic_DNA"/>
</dbReference>
<dbReference type="AlphaFoldDB" id="K8WHP2"/>
<name>K8WHP2_9GAMM</name>
<evidence type="ECO:0000313" key="3">
    <source>
        <dbReference type="EMBL" id="EKT55765.1"/>
    </source>
</evidence>
<organism evidence="3 4">
    <name type="scientific">Providencia sneebia DSM 19967</name>
    <dbReference type="NCBI Taxonomy" id="1141660"/>
    <lineage>
        <taxon>Bacteria</taxon>
        <taxon>Pseudomonadati</taxon>
        <taxon>Pseudomonadota</taxon>
        <taxon>Gammaproteobacteria</taxon>
        <taxon>Enterobacterales</taxon>
        <taxon>Morganellaceae</taxon>
        <taxon>Providencia</taxon>
    </lineage>
</organism>
<comment type="caution">
    <text evidence="3">The sequence shown here is derived from an EMBL/GenBank/DDBJ whole genome shotgun (WGS) entry which is preliminary data.</text>
</comment>
<evidence type="ECO:0000313" key="4">
    <source>
        <dbReference type="Proteomes" id="UP000010290"/>
    </source>
</evidence>
<evidence type="ECO:0000256" key="1">
    <source>
        <dbReference type="SAM" id="MobiDB-lite"/>
    </source>
</evidence>
<keyword evidence="4" id="KW-1185">Reference proteome</keyword>
<feature type="region of interest" description="Disordered" evidence="1">
    <location>
        <begin position="316"/>
        <end position="340"/>
    </location>
</feature>
<gene>
    <name evidence="3" type="ORF">OO7_12349</name>
</gene>
<sequence>MSMKTMNLESGPHFVSRRNNGTYRTHLLQDASGTLMHLGDFGFGLGRGGYTPAGKISDYRVNSISYSQEANNGTDRYKKSNHHLLNVFGYTDSSYGYQLAFRAGAEDIGFRAINSNVIGEWRDFYTTANTTKDSNGNLKAASPIVKVFADHIENNDESEGVELRKLHTGIYQLHGVLGLNSDASWGGINGGITIPCGINQLPLVYVLYDVLEKGKQHPFDGRIVEADEDRDIVLYTTYRKHDLPQNIQYERFKLYPEFLKEVDGEKVELTSGEPCDIPDGHWVDVRVNMPSNSIYNQKLAESQRLAKIEAERIAKEEAEKAEQEAAEREQYELSESDALL</sequence>
<feature type="compositionally biased region" description="Basic and acidic residues" evidence="1">
    <location>
        <begin position="316"/>
        <end position="331"/>
    </location>
</feature>
<accession>K8WHP2</accession>
<dbReference type="Pfam" id="PF25670">
    <property type="entry name" value="Phage_tail_C_2"/>
    <property type="match status" value="1"/>
</dbReference>
<protein>
    <recommendedName>
        <fullName evidence="2">Phage tail protein C-terminal domain-containing protein</fullName>
    </recommendedName>
</protein>